<evidence type="ECO:0000313" key="2">
    <source>
        <dbReference type="Proteomes" id="UP001501474"/>
    </source>
</evidence>
<protein>
    <submittedName>
        <fullName evidence="1">Uncharacterized protein</fullName>
    </submittedName>
</protein>
<comment type="caution">
    <text evidence="1">The sequence shown here is derived from an EMBL/GenBank/DDBJ whole genome shotgun (WGS) entry which is preliminary data.</text>
</comment>
<proteinExistence type="predicted"/>
<reference evidence="1 2" key="1">
    <citation type="journal article" date="2019" name="Int. J. Syst. Evol. Microbiol.">
        <title>The Global Catalogue of Microorganisms (GCM) 10K type strain sequencing project: providing services to taxonomists for standard genome sequencing and annotation.</title>
        <authorList>
            <consortium name="The Broad Institute Genomics Platform"/>
            <consortium name="The Broad Institute Genome Sequencing Center for Infectious Disease"/>
            <person name="Wu L."/>
            <person name="Ma J."/>
        </authorList>
    </citation>
    <scope>NUCLEOTIDE SEQUENCE [LARGE SCALE GENOMIC DNA]</scope>
    <source>
        <strain evidence="1 2">JCM 3053</strain>
    </source>
</reference>
<gene>
    <name evidence="1" type="ORF">GCM10010104_50470</name>
</gene>
<dbReference type="EMBL" id="BAAART010000116">
    <property type="protein sequence ID" value="GAA2247914.1"/>
    <property type="molecule type" value="Genomic_DNA"/>
</dbReference>
<name>A0ABN3E550_9ACTN</name>
<keyword evidence="2" id="KW-1185">Reference proteome</keyword>
<accession>A0ABN3E550</accession>
<organism evidence="1 2">
    <name type="scientific">Streptomyces indiaensis</name>
    <dbReference type="NCBI Taxonomy" id="284033"/>
    <lineage>
        <taxon>Bacteria</taxon>
        <taxon>Bacillati</taxon>
        <taxon>Actinomycetota</taxon>
        <taxon>Actinomycetes</taxon>
        <taxon>Kitasatosporales</taxon>
        <taxon>Streptomycetaceae</taxon>
        <taxon>Streptomyces</taxon>
    </lineage>
</organism>
<sequence>MTKALGANTSGMVLKPSSSPAVTVVVSTDRGGGDGGYGCAEAAGAPITGAAMRTAVVATDARAARHLRNAVMVFDLLDFAPARACSGLGFLS</sequence>
<evidence type="ECO:0000313" key="1">
    <source>
        <dbReference type="EMBL" id="GAA2247914.1"/>
    </source>
</evidence>
<dbReference type="Proteomes" id="UP001501474">
    <property type="component" value="Unassembled WGS sequence"/>
</dbReference>